<dbReference type="EMBL" id="UZAU01000694">
    <property type="status" value="NOT_ANNOTATED_CDS"/>
    <property type="molecule type" value="Genomic_DNA"/>
</dbReference>
<reference evidence="2" key="2">
    <citation type="submission" date="2021-03" db="UniProtKB">
        <authorList>
            <consortium name="EnsemblPlants"/>
        </authorList>
    </citation>
    <scope>IDENTIFICATION</scope>
</reference>
<dbReference type="Pfam" id="PF13952">
    <property type="entry name" value="DUF4216"/>
    <property type="match status" value="1"/>
</dbReference>
<dbReference type="PANTHER" id="PTHR48258:SF3">
    <property type="entry name" value="FK506-BINDING PROTEIN 4-LIKE ISOFORM X1"/>
    <property type="match status" value="1"/>
</dbReference>
<dbReference type="PANTHER" id="PTHR48258">
    <property type="entry name" value="DUF4218 DOMAIN-CONTAINING PROTEIN-RELATED"/>
    <property type="match status" value="1"/>
</dbReference>
<accession>A0A803QCV8</accession>
<evidence type="ECO:0000313" key="2">
    <source>
        <dbReference type="EnsemblPlants" id="cds.evm.model.08.944"/>
    </source>
</evidence>
<sequence length="134" mass="15489">MLAQLAKGPSRSVTSYKGYMINKIRFHKKGVEKTTQNNGVYLESHGSGRLNDKEEYFGVINDIIMLDYRTFKVPLFQCDWANIRNGVKKLDFYTLVNFNIGQAQSIRDPYVLASQLHKLKKPFMQGRMSHLIDI</sequence>
<dbReference type="EnsemblPlants" id="evm.model.08.944">
    <property type="protein sequence ID" value="cds.evm.model.08.944"/>
    <property type="gene ID" value="evm.TU.08.944"/>
</dbReference>
<proteinExistence type="predicted"/>
<name>A0A803QCV8_CANSA</name>
<dbReference type="OMA" id="PIREYND"/>
<dbReference type="AlphaFoldDB" id="A0A803QCV8"/>
<evidence type="ECO:0000313" key="3">
    <source>
        <dbReference type="Proteomes" id="UP000596661"/>
    </source>
</evidence>
<evidence type="ECO:0000259" key="1">
    <source>
        <dbReference type="Pfam" id="PF13952"/>
    </source>
</evidence>
<dbReference type="InterPro" id="IPR025312">
    <property type="entry name" value="DUF4216"/>
</dbReference>
<organism evidence="2 3">
    <name type="scientific">Cannabis sativa</name>
    <name type="common">Hemp</name>
    <name type="synonym">Marijuana</name>
    <dbReference type="NCBI Taxonomy" id="3483"/>
    <lineage>
        <taxon>Eukaryota</taxon>
        <taxon>Viridiplantae</taxon>
        <taxon>Streptophyta</taxon>
        <taxon>Embryophyta</taxon>
        <taxon>Tracheophyta</taxon>
        <taxon>Spermatophyta</taxon>
        <taxon>Magnoliopsida</taxon>
        <taxon>eudicotyledons</taxon>
        <taxon>Gunneridae</taxon>
        <taxon>Pentapetalae</taxon>
        <taxon>rosids</taxon>
        <taxon>fabids</taxon>
        <taxon>Rosales</taxon>
        <taxon>Cannabaceae</taxon>
        <taxon>Cannabis</taxon>
    </lineage>
</organism>
<dbReference type="Gramene" id="evm.model.08.944">
    <property type="protein sequence ID" value="cds.evm.model.08.944"/>
    <property type="gene ID" value="evm.TU.08.944"/>
</dbReference>
<protein>
    <recommendedName>
        <fullName evidence="1">DUF4216 domain-containing protein</fullName>
    </recommendedName>
</protein>
<reference evidence="2" key="1">
    <citation type="submission" date="2018-11" db="EMBL/GenBank/DDBJ databases">
        <authorList>
            <person name="Grassa J C."/>
        </authorList>
    </citation>
    <scope>NUCLEOTIDE SEQUENCE [LARGE SCALE GENOMIC DNA]</scope>
</reference>
<keyword evidence="3" id="KW-1185">Reference proteome</keyword>
<dbReference type="Proteomes" id="UP000596661">
    <property type="component" value="Chromosome 8"/>
</dbReference>
<feature type="domain" description="DUF4216" evidence="1">
    <location>
        <begin position="66"/>
        <end position="116"/>
    </location>
</feature>